<accession>A0A7R8ZTM1</accession>
<sequence length="210" mass="23280">RLQTPHAQAIEAKERGNRFFKERKFLEAIEAYDLGIKLCPTTDKEKTDLSHMYQNRAACHEALLTSLLLLIAYHAKGSLSSAFAGPRAGMGKAKNPEEVEKDCTMSLSLNPRYVKALVRRAKARQGRGALREALEDVTAACILEGFSNNTSMGMADSLLKELGAKSAREAMMDRTPTMPSNVFIRHYFTSFTRDPLQLNVPEATANGERS</sequence>
<keyword evidence="5" id="KW-1133">Transmembrane helix</keyword>
<dbReference type="GO" id="GO:0030943">
    <property type="term" value="F:mitochondrion targeting sequence binding"/>
    <property type="evidence" value="ECO:0007669"/>
    <property type="project" value="TreeGrafter"/>
</dbReference>
<dbReference type="OrthoDB" id="66418at2759"/>
<keyword evidence="3" id="KW-0677">Repeat</keyword>
<dbReference type="EMBL" id="OB667507">
    <property type="protein sequence ID" value="CAD7234014.1"/>
    <property type="molecule type" value="Genomic_DNA"/>
</dbReference>
<dbReference type="SUPFAM" id="SSF48452">
    <property type="entry name" value="TPR-like"/>
    <property type="match status" value="1"/>
</dbReference>
<evidence type="ECO:0000256" key="2">
    <source>
        <dbReference type="ARBA" id="ARBA00022692"/>
    </source>
</evidence>
<feature type="non-terminal residue" evidence="7">
    <location>
        <position position="210"/>
    </location>
</feature>
<dbReference type="GO" id="GO:0005741">
    <property type="term" value="C:mitochondrial outer membrane"/>
    <property type="evidence" value="ECO:0007669"/>
    <property type="project" value="TreeGrafter"/>
</dbReference>
<proteinExistence type="predicted"/>
<evidence type="ECO:0000256" key="3">
    <source>
        <dbReference type="ARBA" id="ARBA00022737"/>
    </source>
</evidence>
<keyword evidence="2" id="KW-0812">Transmembrane</keyword>
<dbReference type="PANTHER" id="PTHR46208:SF1">
    <property type="entry name" value="MITOCHONDRIAL IMPORT RECEPTOR SUBUNIT TOM70"/>
    <property type="match status" value="1"/>
</dbReference>
<organism evidence="7">
    <name type="scientific">Cyprideis torosa</name>
    <dbReference type="NCBI Taxonomy" id="163714"/>
    <lineage>
        <taxon>Eukaryota</taxon>
        <taxon>Metazoa</taxon>
        <taxon>Ecdysozoa</taxon>
        <taxon>Arthropoda</taxon>
        <taxon>Crustacea</taxon>
        <taxon>Oligostraca</taxon>
        <taxon>Ostracoda</taxon>
        <taxon>Podocopa</taxon>
        <taxon>Podocopida</taxon>
        <taxon>Cytherocopina</taxon>
        <taxon>Cytheroidea</taxon>
        <taxon>Cytherideidae</taxon>
        <taxon>Cyprideis</taxon>
    </lineage>
</organism>
<evidence type="ECO:0000256" key="1">
    <source>
        <dbReference type="ARBA" id="ARBA00004370"/>
    </source>
</evidence>
<keyword evidence="4" id="KW-0802">TPR repeat</keyword>
<dbReference type="PANTHER" id="PTHR46208">
    <property type="entry name" value="MITOCHONDRIAL IMPORT RECEPTOR SUBUNIT TOM70"/>
    <property type="match status" value="1"/>
</dbReference>
<comment type="subcellular location">
    <subcellularLocation>
        <location evidence="1">Membrane</location>
    </subcellularLocation>
</comment>
<evidence type="ECO:0000256" key="6">
    <source>
        <dbReference type="ARBA" id="ARBA00023136"/>
    </source>
</evidence>
<dbReference type="InterPro" id="IPR011990">
    <property type="entry name" value="TPR-like_helical_dom_sf"/>
</dbReference>
<gene>
    <name evidence="7" type="ORF">CTOB1V02_LOCUS11832</name>
</gene>
<dbReference type="Gene3D" id="1.25.40.10">
    <property type="entry name" value="Tetratricopeptide repeat domain"/>
    <property type="match status" value="2"/>
</dbReference>
<feature type="non-terminal residue" evidence="7">
    <location>
        <position position="1"/>
    </location>
</feature>
<dbReference type="AlphaFoldDB" id="A0A7R8ZTM1"/>
<evidence type="ECO:0000256" key="4">
    <source>
        <dbReference type="ARBA" id="ARBA00022803"/>
    </source>
</evidence>
<dbReference type="GO" id="GO:0030150">
    <property type="term" value="P:protein import into mitochondrial matrix"/>
    <property type="evidence" value="ECO:0007669"/>
    <property type="project" value="TreeGrafter"/>
</dbReference>
<evidence type="ECO:0000313" key="7">
    <source>
        <dbReference type="EMBL" id="CAD7234014.1"/>
    </source>
</evidence>
<evidence type="ECO:0000256" key="5">
    <source>
        <dbReference type="ARBA" id="ARBA00022989"/>
    </source>
</evidence>
<protein>
    <submittedName>
        <fullName evidence="7">Uncharacterized protein</fullName>
    </submittedName>
</protein>
<keyword evidence="6" id="KW-0472">Membrane</keyword>
<reference evidence="7" key="1">
    <citation type="submission" date="2020-11" db="EMBL/GenBank/DDBJ databases">
        <authorList>
            <person name="Tran Van P."/>
        </authorList>
    </citation>
    <scope>NUCLEOTIDE SEQUENCE</scope>
</reference>
<dbReference type="GO" id="GO:0008320">
    <property type="term" value="F:protein transmembrane transporter activity"/>
    <property type="evidence" value="ECO:0007669"/>
    <property type="project" value="TreeGrafter"/>
</dbReference>
<name>A0A7R8ZTM1_9CRUS</name>
<dbReference type="GO" id="GO:0045039">
    <property type="term" value="P:protein insertion into mitochondrial inner membrane"/>
    <property type="evidence" value="ECO:0007669"/>
    <property type="project" value="TreeGrafter"/>
</dbReference>